<dbReference type="EMBL" id="VATY01000003">
    <property type="protein sequence ID" value="TMM56027.1"/>
    <property type="molecule type" value="Genomic_DNA"/>
</dbReference>
<dbReference type="Proteomes" id="UP000310314">
    <property type="component" value="Unassembled WGS sequence"/>
</dbReference>
<name>A0A5S3QFH7_9FLAO</name>
<dbReference type="AlphaFoldDB" id="A0A5S3QFH7"/>
<proteinExistence type="predicted"/>
<organism evidence="1 2">
    <name type="scientific">Maribacter algarum</name>
    <name type="common">ex Zhang et al. 2020</name>
    <dbReference type="NCBI Taxonomy" id="2578118"/>
    <lineage>
        <taxon>Bacteria</taxon>
        <taxon>Pseudomonadati</taxon>
        <taxon>Bacteroidota</taxon>
        <taxon>Flavobacteriia</taxon>
        <taxon>Flavobacteriales</taxon>
        <taxon>Flavobacteriaceae</taxon>
        <taxon>Maribacter</taxon>
    </lineage>
</organism>
<sequence length="165" mass="18990">MKRLSIFLISFLISGVALGQGKLSKKELREKRKAAKQAELHQKLVESVKDSSWGFFPYKITSTLKSGDDGGMFTFSDMRMTLFNVFIPNAKNVDKQNRIPSYDAQVSNYNYEIDDLENIQISLVFEYERDTYSFLLKKLKDEKWASLKLLANNKILGTYNGPLKQ</sequence>
<gene>
    <name evidence="1" type="ORF">FEE95_15405</name>
</gene>
<protein>
    <recommendedName>
        <fullName evidence="3">DUF4251 domain-containing protein</fullName>
    </recommendedName>
</protein>
<evidence type="ECO:0000313" key="1">
    <source>
        <dbReference type="EMBL" id="TMM56027.1"/>
    </source>
</evidence>
<comment type="caution">
    <text evidence="1">The sequence shown here is derived from an EMBL/GenBank/DDBJ whole genome shotgun (WGS) entry which is preliminary data.</text>
</comment>
<evidence type="ECO:0008006" key="3">
    <source>
        <dbReference type="Google" id="ProtNLM"/>
    </source>
</evidence>
<reference evidence="1 2" key="1">
    <citation type="submission" date="2019-05" db="EMBL/GenBank/DDBJ databases">
        <authorList>
            <person name="Zhang J.-Y."/>
            <person name="Feg X."/>
            <person name="Du Z.-J."/>
        </authorList>
    </citation>
    <scope>NUCLEOTIDE SEQUENCE [LARGE SCALE GENOMIC DNA]</scope>
    <source>
        <strain evidence="1 2">RZ26</strain>
    </source>
</reference>
<accession>A0A5S3QFH7</accession>
<keyword evidence="2" id="KW-1185">Reference proteome</keyword>
<evidence type="ECO:0000313" key="2">
    <source>
        <dbReference type="Proteomes" id="UP000310314"/>
    </source>
</evidence>
<dbReference type="RefSeq" id="WP_138658894.1">
    <property type="nucleotide sequence ID" value="NZ_VATY01000003.1"/>
</dbReference>